<dbReference type="CDD" id="cd07341">
    <property type="entry name" value="M56_BlaR1_MecR1_like"/>
    <property type="match status" value="1"/>
</dbReference>
<keyword evidence="1" id="KW-1133">Transmembrane helix</keyword>
<feature type="transmembrane region" description="Helical" evidence="1">
    <location>
        <begin position="6"/>
        <end position="22"/>
    </location>
</feature>
<dbReference type="PANTHER" id="PTHR34978:SF3">
    <property type="entry name" value="SLR0241 PROTEIN"/>
    <property type="match status" value="1"/>
</dbReference>
<dbReference type="InterPro" id="IPR008756">
    <property type="entry name" value="Peptidase_M56"/>
</dbReference>
<feature type="transmembrane region" description="Helical" evidence="1">
    <location>
        <begin position="270"/>
        <end position="287"/>
    </location>
</feature>
<keyword evidence="1" id="KW-0472">Membrane</keyword>
<accession>A0A285X3C6</accession>
<evidence type="ECO:0000313" key="4">
    <source>
        <dbReference type="EMBL" id="SOC79788.1"/>
    </source>
</evidence>
<dbReference type="InterPro" id="IPR037682">
    <property type="entry name" value="TonB_C"/>
</dbReference>
<feature type="domain" description="TonB C-terminal" evidence="2">
    <location>
        <begin position="376"/>
        <end position="432"/>
    </location>
</feature>
<dbReference type="Pfam" id="PF05569">
    <property type="entry name" value="Peptidase_M56"/>
    <property type="match status" value="1"/>
</dbReference>
<proteinExistence type="predicted"/>
<protein>
    <submittedName>
        <fullName evidence="4">Signal transducer regulating beta-lactamase production, contains metallopeptidase domain</fullName>
    </submittedName>
</protein>
<dbReference type="PANTHER" id="PTHR34978">
    <property type="entry name" value="POSSIBLE SENSOR-TRANSDUCER PROTEIN BLAR"/>
    <property type="match status" value="1"/>
</dbReference>
<gene>
    <name evidence="4" type="ORF">SAMN06296241_1324</name>
</gene>
<name>A0A285X3C6_9FLAO</name>
<dbReference type="EMBL" id="OCMF01000001">
    <property type="protein sequence ID" value="SOC79788.1"/>
    <property type="molecule type" value="Genomic_DNA"/>
</dbReference>
<organism evidence="4 5">
    <name type="scientific">Salinimicrobium sediminis</name>
    <dbReference type="NCBI Taxonomy" id="1343891"/>
    <lineage>
        <taxon>Bacteria</taxon>
        <taxon>Pseudomonadati</taxon>
        <taxon>Bacteroidota</taxon>
        <taxon>Flavobacteriia</taxon>
        <taxon>Flavobacteriales</taxon>
        <taxon>Flavobacteriaceae</taxon>
        <taxon>Salinimicrobium</taxon>
    </lineage>
</organism>
<evidence type="ECO:0000259" key="3">
    <source>
        <dbReference type="Pfam" id="PF05569"/>
    </source>
</evidence>
<dbReference type="InterPro" id="IPR052173">
    <property type="entry name" value="Beta-lactam_resp_regulator"/>
</dbReference>
<dbReference type="OrthoDB" id="1522859at2"/>
<evidence type="ECO:0000259" key="2">
    <source>
        <dbReference type="Pfam" id="PF03544"/>
    </source>
</evidence>
<dbReference type="Pfam" id="PF03544">
    <property type="entry name" value="TonB_C"/>
    <property type="match status" value="1"/>
</dbReference>
<sequence length="450" mass="50746">MQHYLIQIIVFQLLFLLVYELFLKKETFFTYNRAYLLITPVIAILLPLLKIPFLQSAIPAETFTILPEVLVGGSGEVQSSLTSSPVAPEADQNINWWLLAYSAGFLFNLGVFFHKFRILKQLFSHEPILNTGKMKIIEVPGSTIACTFYNTVFLGTELSEKEREQILSHELVHVRQRHTLDLLFFEFLKLVFWFNPLIYIYQARISTLHEFLADAGVVKNVEKQDYFQQLLNTAFNTRDISFINQFFNHSIIKKRIVMLQKSRSKTASKFKFLIILPLMLAMLTYVACSSGKSVSSHEAPPAPPETPVNDVSVTEDENLPIPFAVVEQVPVFPGCEDLATNKEQKECMSRKITEFVSVNFNTGLGKELGLTGINRIYVQFKVSKDGEVSSIKSRAPHPDLGAEAERVVNSIPDMEPAVHNGENVAILYSLPIVLNTPAPEPSEDGEGNQD</sequence>
<feature type="transmembrane region" description="Helical" evidence="1">
    <location>
        <begin position="34"/>
        <end position="53"/>
    </location>
</feature>
<reference evidence="5" key="1">
    <citation type="submission" date="2017-09" db="EMBL/GenBank/DDBJ databases">
        <authorList>
            <person name="Varghese N."/>
            <person name="Submissions S."/>
        </authorList>
    </citation>
    <scope>NUCLEOTIDE SEQUENCE [LARGE SCALE GENOMIC DNA]</scope>
    <source>
        <strain evidence="5">CGMCC 1.12641</strain>
    </source>
</reference>
<dbReference type="AlphaFoldDB" id="A0A285X3C6"/>
<feature type="transmembrane region" description="Helical" evidence="1">
    <location>
        <begin position="94"/>
        <end position="113"/>
    </location>
</feature>
<keyword evidence="1" id="KW-0812">Transmembrane</keyword>
<evidence type="ECO:0000313" key="5">
    <source>
        <dbReference type="Proteomes" id="UP000219193"/>
    </source>
</evidence>
<evidence type="ECO:0000256" key="1">
    <source>
        <dbReference type="SAM" id="Phobius"/>
    </source>
</evidence>
<dbReference type="Gene3D" id="3.30.1150.10">
    <property type="match status" value="1"/>
</dbReference>
<dbReference type="Proteomes" id="UP000219193">
    <property type="component" value="Unassembled WGS sequence"/>
</dbReference>
<dbReference type="RefSeq" id="WP_097055492.1">
    <property type="nucleotide sequence ID" value="NZ_OCMF01000001.1"/>
</dbReference>
<feature type="domain" description="Peptidase M56" evidence="3">
    <location>
        <begin position="156"/>
        <end position="259"/>
    </location>
</feature>
<dbReference type="GO" id="GO:0055085">
    <property type="term" value="P:transmembrane transport"/>
    <property type="evidence" value="ECO:0007669"/>
    <property type="project" value="InterPro"/>
</dbReference>
<keyword evidence="5" id="KW-1185">Reference proteome</keyword>